<evidence type="ECO:0000313" key="7">
    <source>
        <dbReference type="EMBL" id="BCF93423.1"/>
    </source>
</evidence>
<dbReference type="InterPro" id="IPR000847">
    <property type="entry name" value="LysR_HTH_N"/>
</dbReference>
<dbReference type="InterPro" id="IPR036390">
    <property type="entry name" value="WH_DNA-bd_sf"/>
</dbReference>
<feature type="region of interest" description="Disordered" evidence="5">
    <location>
        <begin position="300"/>
        <end position="326"/>
    </location>
</feature>
<evidence type="ECO:0000256" key="1">
    <source>
        <dbReference type="ARBA" id="ARBA00009437"/>
    </source>
</evidence>
<dbReference type="KEGG" id="plad:PPGU16_64900"/>
<evidence type="ECO:0000256" key="3">
    <source>
        <dbReference type="ARBA" id="ARBA00023125"/>
    </source>
</evidence>
<evidence type="ECO:0000256" key="4">
    <source>
        <dbReference type="ARBA" id="ARBA00023163"/>
    </source>
</evidence>
<dbReference type="PROSITE" id="PS50931">
    <property type="entry name" value="HTH_LYSR"/>
    <property type="match status" value="1"/>
</dbReference>
<protein>
    <submittedName>
        <fullName evidence="7">Transcriptional regulator</fullName>
    </submittedName>
</protein>
<dbReference type="InterPro" id="IPR037403">
    <property type="entry name" value="CynR_PBP2"/>
</dbReference>
<keyword evidence="2" id="KW-0805">Transcription regulation</keyword>
<geneLocation type="plasmid" evidence="7 8">
    <name>PPGU16_p1</name>
</geneLocation>
<comment type="similarity">
    <text evidence="1">Belongs to the LysR transcriptional regulatory family.</text>
</comment>
<organism evidence="7 8">
    <name type="scientific">Paraburkholderia largidicola</name>
    <dbReference type="NCBI Taxonomy" id="3014751"/>
    <lineage>
        <taxon>Bacteria</taxon>
        <taxon>Pseudomonadati</taxon>
        <taxon>Pseudomonadota</taxon>
        <taxon>Betaproteobacteria</taxon>
        <taxon>Burkholderiales</taxon>
        <taxon>Burkholderiaceae</taxon>
        <taxon>Paraburkholderia</taxon>
    </lineage>
</organism>
<dbReference type="Gene3D" id="3.40.190.290">
    <property type="match status" value="1"/>
</dbReference>
<gene>
    <name evidence="7" type="primary">cynR_1</name>
    <name evidence="7" type="ORF">PPGU16_64900</name>
</gene>
<keyword evidence="3" id="KW-0238">DNA-binding</keyword>
<dbReference type="FunFam" id="1.10.10.10:FF:000001">
    <property type="entry name" value="LysR family transcriptional regulator"/>
    <property type="match status" value="1"/>
</dbReference>
<dbReference type="InterPro" id="IPR050950">
    <property type="entry name" value="HTH-type_LysR_regulators"/>
</dbReference>
<feature type="domain" description="HTH lysR-type" evidence="6">
    <location>
        <begin position="1"/>
        <end position="58"/>
    </location>
</feature>
<dbReference type="RefSeq" id="WP_180726862.1">
    <property type="nucleotide sequence ID" value="NZ_AP023176.1"/>
</dbReference>
<dbReference type="GO" id="GO:0005829">
    <property type="term" value="C:cytosol"/>
    <property type="evidence" value="ECO:0007669"/>
    <property type="project" value="TreeGrafter"/>
</dbReference>
<name>A0A7I8BXW3_9BURK</name>
<accession>A0A7I8BXW3</accession>
<dbReference type="NCBIfam" id="NF008416">
    <property type="entry name" value="PRK11242.1"/>
    <property type="match status" value="1"/>
</dbReference>
<reference evidence="7 8" key="1">
    <citation type="journal article" date="2020" name="Genes (Basel)">
        <title>Genomic Comparison of Insect Gut Symbionts from Divergent Burkholderia Subclades.</title>
        <authorList>
            <person name="Takeshita K."/>
            <person name="Kikuchi Y."/>
        </authorList>
    </citation>
    <scope>NUCLEOTIDE SEQUENCE [LARGE SCALE GENOMIC DNA]</scope>
    <source>
        <strain evidence="7 8">PGU16</strain>
        <plasmid evidence="7 8">PPGU16_p1</plasmid>
    </source>
</reference>
<dbReference type="SUPFAM" id="SSF46785">
    <property type="entry name" value="Winged helix' DNA-binding domain"/>
    <property type="match status" value="1"/>
</dbReference>
<dbReference type="Proteomes" id="UP000510888">
    <property type="component" value="Plasmid PPGU16_p1"/>
</dbReference>
<evidence type="ECO:0000256" key="5">
    <source>
        <dbReference type="SAM" id="MobiDB-lite"/>
    </source>
</evidence>
<proteinExistence type="inferred from homology"/>
<dbReference type="InterPro" id="IPR036388">
    <property type="entry name" value="WH-like_DNA-bd_sf"/>
</dbReference>
<dbReference type="Gene3D" id="1.10.10.10">
    <property type="entry name" value="Winged helix-like DNA-binding domain superfamily/Winged helix DNA-binding domain"/>
    <property type="match status" value="1"/>
</dbReference>
<dbReference type="Pfam" id="PF03466">
    <property type="entry name" value="LysR_substrate"/>
    <property type="match status" value="1"/>
</dbReference>
<dbReference type="SUPFAM" id="SSF53850">
    <property type="entry name" value="Periplasmic binding protein-like II"/>
    <property type="match status" value="1"/>
</dbReference>
<evidence type="ECO:0000259" key="6">
    <source>
        <dbReference type="PROSITE" id="PS50931"/>
    </source>
</evidence>
<evidence type="ECO:0000256" key="2">
    <source>
        <dbReference type="ARBA" id="ARBA00023015"/>
    </source>
</evidence>
<dbReference type="Pfam" id="PF00126">
    <property type="entry name" value="HTH_1"/>
    <property type="match status" value="1"/>
</dbReference>
<keyword evidence="8" id="KW-1185">Reference proteome</keyword>
<dbReference type="CDD" id="cd08425">
    <property type="entry name" value="PBP2_CynR"/>
    <property type="match status" value="1"/>
</dbReference>
<evidence type="ECO:0000313" key="8">
    <source>
        <dbReference type="Proteomes" id="UP000510888"/>
    </source>
</evidence>
<feature type="compositionally biased region" description="Basic residues" evidence="5">
    <location>
        <begin position="306"/>
        <end position="317"/>
    </location>
</feature>
<dbReference type="EMBL" id="AP023176">
    <property type="protein sequence ID" value="BCF93423.1"/>
    <property type="molecule type" value="Genomic_DNA"/>
</dbReference>
<dbReference type="GO" id="GO:0003677">
    <property type="term" value="F:DNA binding"/>
    <property type="evidence" value="ECO:0007669"/>
    <property type="project" value="UniProtKB-KW"/>
</dbReference>
<keyword evidence="4" id="KW-0804">Transcription</keyword>
<dbReference type="AlphaFoldDB" id="A0A7I8BXW3"/>
<keyword evidence="7" id="KW-0614">Plasmid</keyword>
<dbReference type="PANTHER" id="PTHR30419">
    <property type="entry name" value="HTH-TYPE TRANSCRIPTIONAL REGULATOR YBHD"/>
    <property type="match status" value="1"/>
</dbReference>
<dbReference type="PRINTS" id="PR00039">
    <property type="entry name" value="HTHLYSR"/>
</dbReference>
<sequence length="326" mass="36287">MLLRHIRYFIAVAQHRNFTRAAEALHVSQPTLSQQIRQLEDTLGVPLFDRSGREIQLTDAGAAYLHYARRAMHDLEGGKRAIHDVQELSRGTLRLAMTPTFTAYLIGPLLEKYNRRYPNLTLNILEMPQDRIEAMLNEDALDIGIAFDETHSPDIETQVLFVEALAVMVGRSHPYAESHASLTLDEFRNEALVLLNREFATRHTVDRYCRQHDVAPRIAMEVNSISAVIELVQRTTLATLLPAAIAREHDQLCLVNLEPALPQRTAALLLRKGAYRSAATRAFIALALEEGAAYAGGRADETGAAKGKRSGAHRRAAVKAGARDKK</sequence>
<dbReference type="InterPro" id="IPR005119">
    <property type="entry name" value="LysR_subst-bd"/>
</dbReference>
<dbReference type="GO" id="GO:0003700">
    <property type="term" value="F:DNA-binding transcription factor activity"/>
    <property type="evidence" value="ECO:0007669"/>
    <property type="project" value="InterPro"/>
</dbReference>